<protein>
    <submittedName>
        <fullName evidence="1">Putative DNA primase TraC</fullName>
    </submittedName>
</protein>
<evidence type="ECO:0000313" key="1">
    <source>
        <dbReference type="EMBL" id="ARJ57923.1"/>
    </source>
</evidence>
<accession>A0A1W6C0M4</accession>
<dbReference type="AlphaFoldDB" id="A0A1W6C0M4"/>
<name>A0A1W6C0M4_PSEFL</name>
<sequence length="75" mass="8360">MSTMQAVFEMPKTWTGRLQIRGCTTGDSGIQEAADCDAEFFGVYAQDAEGLHMWVEDCDTKEQANDLAKYLKSAF</sequence>
<geneLocation type="plasmid" evidence="1">
    <name>pG20</name>
</geneLocation>
<dbReference type="EMBL" id="KX893538">
    <property type="protein sequence ID" value="ARJ57923.1"/>
    <property type="molecule type" value="Genomic_DNA"/>
</dbReference>
<proteinExistence type="predicted"/>
<reference evidence="1" key="1">
    <citation type="submission" date="2016-09" db="EMBL/GenBank/DDBJ databases">
        <title>IS1411 activates the second repA gene of the plasmid pG20 in Pseudomonas fluorescens PC20.</title>
        <authorList>
            <person name="Naanuri E."/>
            <person name="Heinaru E."/>
            <person name="Joesaar M."/>
            <person name="Heinaru A."/>
        </authorList>
    </citation>
    <scope>NUCLEOTIDE SEQUENCE</scope>
    <source>
        <strain evidence="1">PC20</strain>
        <plasmid evidence="1">pG20</plasmid>
    </source>
</reference>
<dbReference type="RefSeq" id="WP_172689317.1">
    <property type="nucleotide sequence ID" value="NZ_KX893538.1"/>
</dbReference>
<keyword evidence="1" id="KW-0614">Plasmid</keyword>
<organism evidence="1">
    <name type="scientific">Pseudomonas fluorescens</name>
    <dbReference type="NCBI Taxonomy" id="294"/>
    <lineage>
        <taxon>Bacteria</taxon>
        <taxon>Pseudomonadati</taxon>
        <taxon>Pseudomonadota</taxon>
        <taxon>Gammaproteobacteria</taxon>
        <taxon>Pseudomonadales</taxon>
        <taxon>Pseudomonadaceae</taxon>
        <taxon>Pseudomonas</taxon>
    </lineage>
</organism>